<dbReference type="CDD" id="cd07816">
    <property type="entry name" value="Bet_v1-like"/>
    <property type="match status" value="1"/>
</dbReference>
<dbReference type="SUPFAM" id="SSF55961">
    <property type="entry name" value="Bet v1-like"/>
    <property type="match status" value="1"/>
</dbReference>
<dbReference type="SMART" id="SM01037">
    <property type="entry name" value="Bet_v_1"/>
    <property type="match status" value="1"/>
</dbReference>
<dbReference type="PANTHER" id="PTHR31907">
    <property type="entry name" value="MLP-LIKE PROTEIN 423"/>
    <property type="match status" value="1"/>
</dbReference>
<dbReference type="GO" id="GO:0006952">
    <property type="term" value="P:defense response"/>
    <property type="evidence" value="ECO:0007669"/>
    <property type="project" value="InterPro"/>
</dbReference>
<reference evidence="2 3" key="1">
    <citation type="submission" date="2022-03" db="EMBL/GenBank/DDBJ databases">
        <authorList>
            <person name="Nunn A."/>
            <person name="Chopra R."/>
            <person name="Nunn A."/>
            <person name="Contreras Garrido A."/>
        </authorList>
    </citation>
    <scope>NUCLEOTIDE SEQUENCE [LARGE SCALE GENOMIC DNA]</scope>
</reference>
<proteinExistence type="predicted"/>
<accession>A0AAU9R8Z9</accession>
<evidence type="ECO:0000313" key="3">
    <source>
        <dbReference type="Proteomes" id="UP000836841"/>
    </source>
</evidence>
<name>A0AAU9R8Z9_THLAR</name>
<evidence type="ECO:0000259" key="1">
    <source>
        <dbReference type="SMART" id="SM01037"/>
    </source>
</evidence>
<organism evidence="2 3">
    <name type="scientific">Thlaspi arvense</name>
    <name type="common">Field penny-cress</name>
    <dbReference type="NCBI Taxonomy" id="13288"/>
    <lineage>
        <taxon>Eukaryota</taxon>
        <taxon>Viridiplantae</taxon>
        <taxon>Streptophyta</taxon>
        <taxon>Embryophyta</taxon>
        <taxon>Tracheophyta</taxon>
        <taxon>Spermatophyta</taxon>
        <taxon>Magnoliopsida</taxon>
        <taxon>eudicotyledons</taxon>
        <taxon>Gunneridae</taxon>
        <taxon>Pentapetalae</taxon>
        <taxon>rosids</taxon>
        <taxon>malvids</taxon>
        <taxon>Brassicales</taxon>
        <taxon>Brassicaceae</taxon>
        <taxon>Thlaspideae</taxon>
        <taxon>Thlaspi</taxon>
    </lineage>
</organism>
<dbReference type="InterPro" id="IPR051761">
    <property type="entry name" value="MLP-like_ligand-binding"/>
</dbReference>
<dbReference type="Gene3D" id="3.30.530.20">
    <property type="match status" value="1"/>
</dbReference>
<feature type="domain" description="Bet v I/Major latex protein" evidence="1">
    <location>
        <begin position="1"/>
        <end position="150"/>
    </location>
</feature>
<dbReference type="Proteomes" id="UP000836841">
    <property type="component" value="Chromosome 1"/>
</dbReference>
<evidence type="ECO:0000313" key="2">
    <source>
        <dbReference type="EMBL" id="CAH2033686.1"/>
    </source>
</evidence>
<dbReference type="Pfam" id="PF00407">
    <property type="entry name" value="Bet_v_1"/>
    <property type="match status" value="1"/>
</dbReference>
<protein>
    <recommendedName>
        <fullName evidence="1">Bet v I/Major latex protein domain-containing protein</fullName>
    </recommendedName>
</protein>
<dbReference type="AlphaFoldDB" id="A0AAU9R8Z9"/>
<dbReference type="InterPro" id="IPR023393">
    <property type="entry name" value="START-like_dom_sf"/>
</dbReference>
<keyword evidence="3" id="KW-1185">Reference proteome</keyword>
<dbReference type="EMBL" id="OU466857">
    <property type="protein sequence ID" value="CAH2033686.1"/>
    <property type="molecule type" value="Genomic_DNA"/>
</dbReference>
<gene>
    <name evidence="2" type="ORF">TAV2_LOCUS1063</name>
</gene>
<sequence>MVEEEVEVDVEIQSPADKFHMFARSQHVSKATRFIQGCDVLEGEWEKAGSIVIWKLIFDGEPRVSKDKIETLDSEKNVIQWRVLEGHLKKVFKSFLKTMTVCPKQGGPGSVVKWNVKYERIDDEKVAQLETQLQFFVEMTKEVDQYLLSQQ</sequence>
<dbReference type="InterPro" id="IPR000916">
    <property type="entry name" value="Bet_v_I/MLP"/>
</dbReference>